<organism evidence="4 5">
    <name type="scientific">Kitasatospora saccharophila</name>
    <dbReference type="NCBI Taxonomy" id="407973"/>
    <lineage>
        <taxon>Bacteria</taxon>
        <taxon>Bacillati</taxon>
        <taxon>Actinomycetota</taxon>
        <taxon>Actinomycetes</taxon>
        <taxon>Kitasatosporales</taxon>
        <taxon>Streptomycetaceae</taxon>
        <taxon>Kitasatospora</taxon>
    </lineage>
</organism>
<gene>
    <name evidence="4" type="ORF">GCM10009759_42660</name>
</gene>
<proteinExistence type="inferred from homology"/>
<dbReference type="Pfam" id="PF00465">
    <property type="entry name" value="Fe-ADH"/>
    <property type="match status" value="1"/>
</dbReference>
<sequence length="410" mass="42175">MNEDRPAAAMWQRPSRLHVGAGSAVQALAGGPAADTLLLTDRGLPGSVTGPLLAAARSAAGSRLRVLALEPETLALPEIEQLADTVRESARVVAVGGGSVLDAAALARLLAGDPAAIRRIRHGGGRPGLVALTGPAAPAGGLHRSPRAAPELVAVPSTVGTAAEVSAAATVRVDGGRKLVMAASLAADLAVLDPAVTATLPPALLREGVLEALCRLLNTYLPEPGRQVPRVGDAEARTLLRRLARAGRQAEQGRASAELRTELALLSAQTVLGWSMLGRDPFAGKVWYLSNELSSATGARKMSATVAVLPAVWARVLDGDARLGDAGRLREAWRAVRSGLPDLPEQPVTGIAELARRWGVPPCPAAGQDPARLAARAARGWGAGLPMLGAFRTAELTRLYADVLEGAIAA</sequence>
<dbReference type="InterPro" id="IPR001670">
    <property type="entry name" value="ADH_Fe/GldA"/>
</dbReference>
<dbReference type="PANTHER" id="PTHR11496">
    <property type="entry name" value="ALCOHOL DEHYDROGENASE"/>
    <property type="match status" value="1"/>
</dbReference>
<dbReference type="RefSeq" id="WP_344554027.1">
    <property type="nucleotide sequence ID" value="NZ_BAAANS010000028.1"/>
</dbReference>
<dbReference type="SUPFAM" id="SSF56796">
    <property type="entry name" value="Dehydroquinate synthase-like"/>
    <property type="match status" value="1"/>
</dbReference>
<dbReference type="PANTHER" id="PTHR11496:SF102">
    <property type="entry name" value="ALCOHOL DEHYDROGENASE 4"/>
    <property type="match status" value="1"/>
</dbReference>
<evidence type="ECO:0000256" key="2">
    <source>
        <dbReference type="ARBA" id="ARBA00023002"/>
    </source>
</evidence>
<keyword evidence="5" id="KW-1185">Reference proteome</keyword>
<feature type="domain" description="Alcohol dehydrogenase iron-type/glycerol dehydrogenase GldA" evidence="3">
    <location>
        <begin position="15"/>
        <end position="194"/>
    </location>
</feature>
<evidence type="ECO:0000259" key="3">
    <source>
        <dbReference type="Pfam" id="PF00465"/>
    </source>
</evidence>
<dbReference type="InterPro" id="IPR049692">
    <property type="entry name" value="Daptide_DH"/>
</dbReference>
<dbReference type="NCBIfam" id="NF041822">
    <property type="entry name" value="daptide_DH"/>
    <property type="match status" value="1"/>
</dbReference>
<dbReference type="Gene3D" id="3.40.50.1970">
    <property type="match status" value="1"/>
</dbReference>
<name>A0ABP5IUM4_9ACTN</name>
<dbReference type="EMBL" id="BAAANS010000028">
    <property type="protein sequence ID" value="GAA2105498.1"/>
    <property type="molecule type" value="Genomic_DNA"/>
</dbReference>
<accession>A0ABP5IUM4</accession>
<keyword evidence="2" id="KW-0560">Oxidoreductase</keyword>
<evidence type="ECO:0000313" key="5">
    <source>
        <dbReference type="Proteomes" id="UP001500897"/>
    </source>
</evidence>
<dbReference type="InterPro" id="IPR039697">
    <property type="entry name" value="Alcohol_dehydrogenase_Fe"/>
</dbReference>
<dbReference type="Proteomes" id="UP001500897">
    <property type="component" value="Unassembled WGS sequence"/>
</dbReference>
<comment type="similarity">
    <text evidence="1">Belongs to the iron-containing alcohol dehydrogenase family.</text>
</comment>
<comment type="caution">
    <text evidence="4">The sequence shown here is derived from an EMBL/GenBank/DDBJ whole genome shotgun (WGS) entry which is preliminary data.</text>
</comment>
<evidence type="ECO:0000256" key="1">
    <source>
        <dbReference type="ARBA" id="ARBA00007358"/>
    </source>
</evidence>
<evidence type="ECO:0000313" key="4">
    <source>
        <dbReference type="EMBL" id="GAA2105498.1"/>
    </source>
</evidence>
<reference evidence="5" key="1">
    <citation type="journal article" date="2019" name="Int. J. Syst. Evol. Microbiol.">
        <title>The Global Catalogue of Microorganisms (GCM) 10K type strain sequencing project: providing services to taxonomists for standard genome sequencing and annotation.</title>
        <authorList>
            <consortium name="The Broad Institute Genomics Platform"/>
            <consortium name="The Broad Institute Genome Sequencing Center for Infectious Disease"/>
            <person name="Wu L."/>
            <person name="Ma J."/>
        </authorList>
    </citation>
    <scope>NUCLEOTIDE SEQUENCE [LARGE SCALE GENOMIC DNA]</scope>
    <source>
        <strain evidence="5">JCM 14559</strain>
    </source>
</reference>
<protein>
    <recommendedName>
        <fullName evidence="3">Alcohol dehydrogenase iron-type/glycerol dehydrogenase GldA domain-containing protein</fullName>
    </recommendedName>
</protein>